<dbReference type="GO" id="GO:0015184">
    <property type="term" value="F:L-cystine transmembrane transporter activity"/>
    <property type="evidence" value="ECO:0007669"/>
    <property type="project" value="TreeGrafter"/>
</dbReference>
<evidence type="ECO:0000256" key="2">
    <source>
        <dbReference type="ARBA" id="ARBA00022448"/>
    </source>
</evidence>
<dbReference type="InterPro" id="IPR035906">
    <property type="entry name" value="MetI-like_sf"/>
</dbReference>
<keyword evidence="6 8" id="KW-1133">Transmembrane helix</keyword>
<dbReference type="SUPFAM" id="SSF161098">
    <property type="entry name" value="MetI-like"/>
    <property type="match status" value="1"/>
</dbReference>
<dbReference type="PANTHER" id="PTHR30614">
    <property type="entry name" value="MEMBRANE COMPONENT OF AMINO ACID ABC TRANSPORTER"/>
    <property type="match status" value="1"/>
</dbReference>
<name>A0A0R1F2I1_9LACO</name>
<dbReference type="InterPro" id="IPR000515">
    <property type="entry name" value="MetI-like"/>
</dbReference>
<dbReference type="PROSITE" id="PS50928">
    <property type="entry name" value="ABC_TM1"/>
    <property type="match status" value="1"/>
</dbReference>
<evidence type="ECO:0000256" key="4">
    <source>
        <dbReference type="ARBA" id="ARBA00022692"/>
    </source>
</evidence>
<dbReference type="NCBIfam" id="TIGR01726">
    <property type="entry name" value="HEQRo_perm_3TM"/>
    <property type="match status" value="1"/>
</dbReference>
<dbReference type="Gene3D" id="1.10.3720.10">
    <property type="entry name" value="MetI-like"/>
    <property type="match status" value="1"/>
</dbReference>
<feature type="transmembrane region" description="Helical" evidence="8">
    <location>
        <begin position="20"/>
        <end position="44"/>
    </location>
</feature>
<organism evidence="10 11">
    <name type="scientific">Loigolactobacillus coryniformis subsp. coryniformis KCTC 3167 = DSM 20001</name>
    <dbReference type="NCBI Taxonomy" id="913848"/>
    <lineage>
        <taxon>Bacteria</taxon>
        <taxon>Bacillati</taxon>
        <taxon>Bacillota</taxon>
        <taxon>Bacilli</taxon>
        <taxon>Lactobacillales</taxon>
        <taxon>Lactobacillaceae</taxon>
        <taxon>Loigolactobacillus</taxon>
    </lineage>
</organism>
<dbReference type="CDD" id="cd06261">
    <property type="entry name" value="TM_PBP2"/>
    <property type="match status" value="1"/>
</dbReference>
<feature type="transmembrane region" description="Helical" evidence="8">
    <location>
        <begin position="195"/>
        <end position="219"/>
    </location>
</feature>
<dbReference type="PATRIC" id="fig|913848.6.peg.1646"/>
<evidence type="ECO:0000313" key="10">
    <source>
        <dbReference type="EMBL" id="KRK15710.1"/>
    </source>
</evidence>
<evidence type="ECO:0000256" key="3">
    <source>
        <dbReference type="ARBA" id="ARBA00022475"/>
    </source>
</evidence>
<evidence type="ECO:0000256" key="5">
    <source>
        <dbReference type="ARBA" id="ARBA00022970"/>
    </source>
</evidence>
<evidence type="ECO:0000256" key="7">
    <source>
        <dbReference type="ARBA" id="ARBA00023136"/>
    </source>
</evidence>
<evidence type="ECO:0000256" key="6">
    <source>
        <dbReference type="ARBA" id="ARBA00022989"/>
    </source>
</evidence>
<keyword evidence="3" id="KW-1003">Cell membrane</keyword>
<evidence type="ECO:0000313" key="11">
    <source>
        <dbReference type="Proteomes" id="UP000051181"/>
    </source>
</evidence>
<evidence type="ECO:0000256" key="1">
    <source>
        <dbReference type="ARBA" id="ARBA00004651"/>
    </source>
</evidence>
<dbReference type="eggNOG" id="COG0765">
    <property type="taxonomic scope" value="Bacteria"/>
</dbReference>
<dbReference type="AlphaFoldDB" id="A0A0R1F2I1"/>
<comment type="caution">
    <text evidence="10">The sequence shown here is derived from an EMBL/GenBank/DDBJ whole genome shotgun (WGS) entry which is preliminary data.</text>
</comment>
<comment type="similarity">
    <text evidence="8">Belongs to the binding-protein-dependent transport system permease family.</text>
</comment>
<feature type="transmembrane region" description="Helical" evidence="8">
    <location>
        <begin position="94"/>
        <end position="112"/>
    </location>
</feature>
<sequence>MFFMSSSTWEIVTSALPQIITAAIQYTIPLTLISFVLGLLLALLTAMVRLSPIRGPFQIIRGLFWGYVWIFRSTPLLVQLFIVFFGLPNLGVQFSPWTAAIITFTLNVGAYSSETIRAAILSIPNGQWEAALTLGMTRRQVLFRIILPQAVRVSLPPLSNSFIGLVKDTSLASSITIVEMFTVGQQISAKTYEPLLLYSLVALVYLVICTALTILQGYLEKWTSRYVPTQH</sequence>
<proteinExistence type="inferred from homology"/>
<evidence type="ECO:0000256" key="8">
    <source>
        <dbReference type="RuleBase" id="RU363032"/>
    </source>
</evidence>
<dbReference type="Pfam" id="PF00528">
    <property type="entry name" value="BPD_transp_1"/>
    <property type="match status" value="1"/>
</dbReference>
<protein>
    <submittedName>
        <fullName evidence="10">Amino acid ABC transporter permease component</fullName>
    </submittedName>
</protein>
<keyword evidence="5" id="KW-0029">Amino-acid transport</keyword>
<accession>A0A0R1F2I1</accession>
<feature type="domain" description="ABC transmembrane type-1" evidence="9">
    <location>
        <begin position="24"/>
        <end position="216"/>
    </location>
</feature>
<reference evidence="10 11" key="1">
    <citation type="journal article" date="2015" name="Genome Announc.">
        <title>Expanding the biotechnology potential of lactobacilli through comparative genomics of 213 strains and associated genera.</title>
        <authorList>
            <person name="Sun Z."/>
            <person name="Harris H.M."/>
            <person name="McCann A."/>
            <person name="Guo C."/>
            <person name="Argimon S."/>
            <person name="Zhang W."/>
            <person name="Yang X."/>
            <person name="Jeffery I.B."/>
            <person name="Cooney J.C."/>
            <person name="Kagawa T.F."/>
            <person name="Liu W."/>
            <person name="Song Y."/>
            <person name="Salvetti E."/>
            <person name="Wrobel A."/>
            <person name="Rasinkangas P."/>
            <person name="Parkhill J."/>
            <person name="Rea M.C."/>
            <person name="O'Sullivan O."/>
            <person name="Ritari J."/>
            <person name="Douillard F.P."/>
            <person name="Paul Ross R."/>
            <person name="Yang R."/>
            <person name="Briner A.E."/>
            <person name="Felis G.E."/>
            <person name="de Vos W.M."/>
            <person name="Barrangou R."/>
            <person name="Klaenhammer T.R."/>
            <person name="Caufield P.W."/>
            <person name="Cui Y."/>
            <person name="Zhang H."/>
            <person name="O'Toole P.W."/>
        </authorList>
    </citation>
    <scope>NUCLEOTIDE SEQUENCE [LARGE SCALE GENOMIC DNA]</scope>
    <source>
        <strain evidence="10 11">DSM 20001</strain>
    </source>
</reference>
<dbReference type="Proteomes" id="UP000051181">
    <property type="component" value="Unassembled WGS sequence"/>
</dbReference>
<dbReference type="InterPro" id="IPR043429">
    <property type="entry name" value="ArtM/GltK/GlnP/TcyL/YhdX-like"/>
</dbReference>
<evidence type="ECO:0000259" key="9">
    <source>
        <dbReference type="PROSITE" id="PS50928"/>
    </source>
</evidence>
<dbReference type="GO" id="GO:0043190">
    <property type="term" value="C:ATP-binding cassette (ABC) transporter complex"/>
    <property type="evidence" value="ECO:0007669"/>
    <property type="project" value="InterPro"/>
</dbReference>
<keyword evidence="7 8" id="KW-0472">Membrane</keyword>
<dbReference type="InterPro" id="IPR010065">
    <property type="entry name" value="AA_ABC_transptr_permease_3TM"/>
</dbReference>
<dbReference type="EMBL" id="AZCN01000043">
    <property type="protein sequence ID" value="KRK15710.1"/>
    <property type="molecule type" value="Genomic_DNA"/>
</dbReference>
<feature type="transmembrane region" description="Helical" evidence="8">
    <location>
        <begin position="64"/>
        <end position="88"/>
    </location>
</feature>
<dbReference type="PANTHER" id="PTHR30614:SF0">
    <property type="entry name" value="L-CYSTINE TRANSPORT SYSTEM PERMEASE PROTEIN TCYL"/>
    <property type="match status" value="1"/>
</dbReference>
<keyword evidence="4 8" id="KW-0812">Transmembrane</keyword>
<comment type="subcellular location">
    <subcellularLocation>
        <location evidence="1 8">Cell membrane</location>
        <topology evidence="1 8">Multi-pass membrane protein</topology>
    </subcellularLocation>
</comment>
<gene>
    <name evidence="10" type="ORF">FD22_GL001607</name>
</gene>
<keyword evidence="2 8" id="KW-0813">Transport</keyword>